<comment type="similarity">
    <text evidence="1">Belongs to the UPF0301 (AlgH) family.</text>
</comment>
<sequence>MKLRADLFSVLQPQRTPHEGDLLIAEPLLDEVYFKRSVILVIEHKEAEGSIGLILNKSAHVVLNNVLPSIDCKHEIPLYLGGPVETDKLMYIHTLGNDIIADSLPLGNGLSVGGNFSDVMLYINSKAYDENRIKFFAGYCGWHPGQLATEITEKTWAVTPLVNVPAAMAACGNAYWMHVVECLGKHYRTWLTCPSEPFYN</sequence>
<reference evidence="2" key="2">
    <citation type="submission" date="2021-04" db="EMBL/GenBank/DDBJ databases">
        <authorList>
            <person name="Gilroy R."/>
        </authorList>
    </citation>
    <scope>NUCLEOTIDE SEQUENCE</scope>
    <source>
        <strain evidence="2">ChiHjej12B11-16260</strain>
    </source>
</reference>
<dbReference type="GO" id="GO:0005829">
    <property type="term" value="C:cytosol"/>
    <property type="evidence" value="ECO:0007669"/>
    <property type="project" value="TreeGrafter"/>
</dbReference>
<dbReference type="InterPro" id="IPR003774">
    <property type="entry name" value="AlgH-like"/>
</dbReference>
<proteinExistence type="inferred from homology"/>
<dbReference type="Pfam" id="PF02622">
    <property type="entry name" value="DUF179"/>
    <property type="match status" value="1"/>
</dbReference>
<dbReference type="Gene3D" id="3.40.1740.10">
    <property type="entry name" value="VC0467-like"/>
    <property type="match status" value="1"/>
</dbReference>
<dbReference type="SUPFAM" id="SSF143456">
    <property type="entry name" value="VC0467-like"/>
    <property type="match status" value="1"/>
</dbReference>
<organism evidence="2 3">
    <name type="scientific">Candidatus Barnesiella excrementipullorum</name>
    <dbReference type="NCBI Taxonomy" id="2838479"/>
    <lineage>
        <taxon>Bacteria</taxon>
        <taxon>Pseudomonadati</taxon>
        <taxon>Bacteroidota</taxon>
        <taxon>Bacteroidia</taxon>
        <taxon>Bacteroidales</taxon>
        <taxon>Barnesiellaceae</taxon>
        <taxon>Barnesiella</taxon>
    </lineage>
</organism>
<protein>
    <submittedName>
        <fullName evidence="2">YqgE/AlgH family protein</fullName>
    </submittedName>
</protein>
<dbReference type="PANTHER" id="PTHR30327:SF1">
    <property type="entry name" value="UPF0301 PROTEIN YQGE"/>
    <property type="match status" value="1"/>
</dbReference>
<gene>
    <name evidence="2" type="ORF">H9982_05450</name>
</gene>
<dbReference type="AlphaFoldDB" id="A0A9D1VRR6"/>
<reference evidence="2" key="1">
    <citation type="journal article" date="2021" name="PeerJ">
        <title>Extensive microbial diversity within the chicken gut microbiome revealed by metagenomics and culture.</title>
        <authorList>
            <person name="Gilroy R."/>
            <person name="Ravi A."/>
            <person name="Getino M."/>
            <person name="Pursley I."/>
            <person name="Horton D.L."/>
            <person name="Alikhan N.F."/>
            <person name="Baker D."/>
            <person name="Gharbi K."/>
            <person name="Hall N."/>
            <person name="Watson M."/>
            <person name="Adriaenssens E.M."/>
            <person name="Foster-Nyarko E."/>
            <person name="Jarju S."/>
            <person name="Secka A."/>
            <person name="Antonio M."/>
            <person name="Oren A."/>
            <person name="Chaudhuri R.R."/>
            <person name="La Ragione R."/>
            <person name="Hildebrand F."/>
            <person name="Pallen M.J."/>
        </authorList>
    </citation>
    <scope>NUCLEOTIDE SEQUENCE</scope>
    <source>
        <strain evidence="2">ChiHjej12B11-16260</strain>
    </source>
</reference>
<comment type="caution">
    <text evidence="2">The sequence shown here is derived from an EMBL/GenBank/DDBJ whole genome shotgun (WGS) entry which is preliminary data.</text>
</comment>
<dbReference type="EMBL" id="DXFB01000142">
    <property type="protein sequence ID" value="HIX45646.1"/>
    <property type="molecule type" value="Genomic_DNA"/>
</dbReference>
<evidence type="ECO:0000313" key="2">
    <source>
        <dbReference type="EMBL" id="HIX45646.1"/>
    </source>
</evidence>
<accession>A0A9D1VRR6</accession>
<dbReference type="PANTHER" id="PTHR30327">
    <property type="entry name" value="UNCHARACTERIZED PROTEIN YQGE"/>
    <property type="match status" value="1"/>
</dbReference>
<evidence type="ECO:0000313" key="3">
    <source>
        <dbReference type="Proteomes" id="UP000824246"/>
    </source>
</evidence>
<dbReference type="Proteomes" id="UP000824246">
    <property type="component" value="Unassembled WGS sequence"/>
</dbReference>
<evidence type="ECO:0000256" key="1">
    <source>
        <dbReference type="ARBA" id="ARBA00009600"/>
    </source>
</evidence>
<name>A0A9D1VRR6_9BACT</name>